<dbReference type="Proteomes" id="UP000240739">
    <property type="component" value="Unassembled WGS sequence"/>
</dbReference>
<comment type="similarity">
    <text evidence="1">Belongs to the sigma-70 factor family. ECF subfamily.</text>
</comment>
<proteinExistence type="inferred from homology"/>
<evidence type="ECO:0000313" key="8">
    <source>
        <dbReference type="Proteomes" id="UP000240739"/>
    </source>
</evidence>
<keyword evidence="4" id="KW-0238">DNA-binding</keyword>
<comment type="caution">
    <text evidence="7">The sequence shown here is derived from an EMBL/GenBank/DDBJ whole genome shotgun (WGS) entry which is preliminary data.</text>
</comment>
<dbReference type="PANTHER" id="PTHR43133">
    <property type="entry name" value="RNA POLYMERASE ECF-TYPE SIGMA FACTO"/>
    <property type="match status" value="1"/>
</dbReference>
<dbReference type="Gene3D" id="1.10.10.10">
    <property type="entry name" value="Winged helix-like DNA-binding domain superfamily/Winged helix DNA-binding domain"/>
    <property type="match status" value="1"/>
</dbReference>
<reference evidence="7 8" key="1">
    <citation type="submission" date="2018-03" db="EMBL/GenBank/DDBJ databases">
        <title>Aquarubrobacter algicola gen. nov., sp. nov., a novel actinobacterium isolated from shallow eutrophic lake during the end of cyanobacterial harmful algal blooms.</title>
        <authorList>
            <person name="Chun S.J."/>
        </authorList>
    </citation>
    <scope>NUCLEOTIDE SEQUENCE [LARGE SCALE GENOMIC DNA]</scope>
    <source>
        <strain evidence="7 8">Seoho-28</strain>
    </source>
</reference>
<evidence type="ECO:0000313" key="7">
    <source>
        <dbReference type="EMBL" id="PTL60262.1"/>
    </source>
</evidence>
<dbReference type="GO" id="GO:0006352">
    <property type="term" value="P:DNA-templated transcription initiation"/>
    <property type="evidence" value="ECO:0007669"/>
    <property type="project" value="InterPro"/>
</dbReference>
<evidence type="ECO:0000256" key="3">
    <source>
        <dbReference type="ARBA" id="ARBA00023082"/>
    </source>
</evidence>
<evidence type="ECO:0000256" key="4">
    <source>
        <dbReference type="ARBA" id="ARBA00023125"/>
    </source>
</evidence>
<evidence type="ECO:0000256" key="5">
    <source>
        <dbReference type="ARBA" id="ARBA00023163"/>
    </source>
</evidence>
<dbReference type="InterPro" id="IPR039425">
    <property type="entry name" value="RNA_pol_sigma-70-like"/>
</dbReference>
<dbReference type="InterPro" id="IPR036388">
    <property type="entry name" value="WH-like_DNA-bd_sf"/>
</dbReference>
<dbReference type="InterPro" id="IPR013324">
    <property type="entry name" value="RNA_pol_sigma_r3/r4-like"/>
</dbReference>
<dbReference type="SUPFAM" id="SSF88659">
    <property type="entry name" value="Sigma3 and sigma4 domains of RNA polymerase sigma factors"/>
    <property type="match status" value="1"/>
</dbReference>
<accession>A0A2T4ULZ0</accession>
<dbReference type="SUPFAM" id="SSF88946">
    <property type="entry name" value="Sigma2 domain of RNA polymerase sigma factors"/>
    <property type="match status" value="1"/>
</dbReference>
<dbReference type="InterPro" id="IPR013249">
    <property type="entry name" value="RNA_pol_sigma70_r4_t2"/>
</dbReference>
<dbReference type="Pfam" id="PF08281">
    <property type="entry name" value="Sigma70_r4_2"/>
    <property type="match status" value="1"/>
</dbReference>
<dbReference type="GO" id="GO:0016987">
    <property type="term" value="F:sigma factor activity"/>
    <property type="evidence" value="ECO:0007669"/>
    <property type="project" value="UniProtKB-KW"/>
</dbReference>
<keyword evidence="8" id="KW-1185">Reference proteome</keyword>
<dbReference type="RefSeq" id="WP_107568907.1">
    <property type="nucleotide sequence ID" value="NZ_PYYB01000001.1"/>
</dbReference>
<sequence length="163" mass="18152">MSALRGDETALYREHADRLQRVVRTRVRGGDQALVEDACSFAWMQLLRYGPDRETVFPWLVQVATREAWRLVAEDRATGITGTSRADTGHPGVAADIEEQVAFRDLLNSVASLPQRRRQCLALLIAGHSYTEIARATGFSLTAVNKQLVKARSTLRQHGHDLA</sequence>
<dbReference type="InterPro" id="IPR013325">
    <property type="entry name" value="RNA_pol_sigma_r2"/>
</dbReference>
<dbReference type="Gene3D" id="1.10.1740.10">
    <property type="match status" value="1"/>
</dbReference>
<evidence type="ECO:0000256" key="1">
    <source>
        <dbReference type="ARBA" id="ARBA00010641"/>
    </source>
</evidence>
<dbReference type="GO" id="GO:0003677">
    <property type="term" value="F:DNA binding"/>
    <property type="evidence" value="ECO:0007669"/>
    <property type="project" value="UniProtKB-KW"/>
</dbReference>
<keyword evidence="5" id="KW-0804">Transcription</keyword>
<dbReference type="OrthoDB" id="5244791at2"/>
<keyword evidence="2" id="KW-0805">Transcription regulation</keyword>
<dbReference type="PANTHER" id="PTHR43133:SF8">
    <property type="entry name" value="RNA POLYMERASE SIGMA FACTOR HI_1459-RELATED"/>
    <property type="match status" value="1"/>
</dbReference>
<name>A0A2T4ULZ0_9ACTN</name>
<evidence type="ECO:0000256" key="2">
    <source>
        <dbReference type="ARBA" id="ARBA00023015"/>
    </source>
</evidence>
<dbReference type="EMBL" id="PYYB01000001">
    <property type="protein sequence ID" value="PTL60262.1"/>
    <property type="molecule type" value="Genomic_DNA"/>
</dbReference>
<organism evidence="7 8">
    <name type="scientific">Paraconexibacter algicola</name>
    <dbReference type="NCBI Taxonomy" id="2133960"/>
    <lineage>
        <taxon>Bacteria</taxon>
        <taxon>Bacillati</taxon>
        <taxon>Actinomycetota</taxon>
        <taxon>Thermoleophilia</taxon>
        <taxon>Solirubrobacterales</taxon>
        <taxon>Paraconexibacteraceae</taxon>
        <taxon>Paraconexibacter</taxon>
    </lineage>
</organism>
<keyword evidence="3" id="KW-0731">Sigma factor</keyword>
<evidence type="ECO:0000259" key="6">
    <source>
        <dbReference type="Pfam" id="PF08281"/>
    </source>
</evidence>
<protein>
    <recommendedName>
        <fullName evidence="6">RNA polymerase sigma factor 70 region 4 type 2 domain-containing protein</fullName>
    </recommendedName>
</protein>
<dbReference type="AlphaFoldDB" id="A0A2T4ULZ0"/>
<gene>
    <name evidence="7" type="ORF">C7Y72_11745</name>
</gene>
<feature type="domain" description="RNA polymerase sigma factor 70 region 4 type 2" evidence="6">
    <location>
        <begin position="105"/>
        <end position="155"/>
    </location>
</feature>